<sequence length="182" mass="20863">MNPSNILDQTHSLYELKLPVELHLLLVSLRTLIEWPTDRGEDRGKQDEQSGVETCKRSTQNSKANQFFPTLPQFTYKNPMSKSSADVRDNAEEAREREKDGYLRSEQAPVTPSDPTGRRSSNCNTSDLTRERRRSEAGEVQQQRRNGEEEKQTLVERQRSRAATSELPLFFPIQRVSTGIVK</sequence>
<dbReference type="Proteomes" id="UP001552299">
    <property type="component" value="Unassembled WGS sequence"/>
</dbReference>
<name>A0ABD0U9Q9_DENTH</name>
<reference evidence="2 3" key="1">
    <citation type="journal article" date="2024" name="Plant Biotechnol. J.">
        <title>Dendrobium thyrsiflorum genome and its molecular insights into genes involved in important horticultural traits.</title>
        <authorList>
            <person name="Chen B."/>
            <person name="Wang J.Y."/>
            <person name="Zheng P.J."/>
            <person name="Li K.L."/>
            <person name="Liang Y.M."/>
            <person name="Chen X.F."/>
            <person name="Zhang C."/>
            <person name="Zhao X."/>
            <person name="He X."/>
            <person name="Zhang G.Q."/>
            <person name="Liu Z.J."/>
            <person name="Xu Q."/>
        </authorList>
    </citation>
    <scope>NUCLEOTIDE SEQUENCE [LARGE SCALE GENOMIC DNA]</scope>
    <source>
        <strain evidence="2">GZMU011</strain>
    </source>
</reference>
<feature type="compositionally biased region" description="Polar residues" evidence="1">
    <location>
        <begin position="108"/>
        <end position="127"/>
    </location>
</feature>
<comment type="caution">
    <text evidence="2">The sequence shown here is derived from an EMBL/GenBank/DDBJ whole genome shotgun (WGS) entry which is preliminary data.</text>
</comment>
<proteinExistence type="predicted"/>
<protein>
    <submittedName>
        <fullName evidence="2">Uncharacterized protein</fullName>
    </submittedName>
</protein>
<organism evidence="2 3">
    <name type="scientific">Dendrobium thyrsiflorum</name>
    <name type="common">Pinecone-like raceme dendrobium</name>
    <name type="synonym">Orchid</name>
    <dbReference type="NCBI Taxonomy" id="117978"/>
    <lineage>
        <taxon>Eukaryota</taxon>
        <taxon>Viridiplantae</taxon>
        <taxon>Streptophyta</taxon>
        <taxon>Embryophyta</taxon>
        <taxon>Tracheophyta</taxon>
        <taxon>Spermatophyta</taxon>
        <taxon>Magnoliopsida</taxon>
        <taxon>Liliopsida</taxon>
        <taxon>Asparagales</taxon>
        <taxon>Orchidaceae</taxon>
        <taxon>Epidendroideae</taxon>
        <taxon>Malaxideae</taxon>
        <taxon>Dendrobiinae</taxon>
        <taxon>Dendrobium</taxon>
    </lineage>
</organism>
<feature type="region of interest" description="Disordered" evidence="1">
    <location>
        <begin position="38"/>
        <end position="166"/>
    </location>
</feature>
<feature type="compositionally biased region" description="Basic and acidic residues" evidence="1">
    <location>
        <begin position="38"/>
        <end position="48"/>
    </location>
</feature>
<keyword evidence="3" id="KW-1185">Reference proteome</keyword>
<dbReference type="AlphaFoldDB" id="A0ABD0U9Q9"/>
<feature type="compositionally biased region" description="Basic and acidic residues" evidence="1">
    <location>
        <begin position="85"/>
        <end position="103"/>
    </location>
</feature>
<feature type="compositionally biased region" description="Polar residues" evidence="1">
    <location>
        <begin position="49"/>
        <end position="84"/>
    </location>
</feature>
<evidence type="ECO:0000313" key="3">
    <source>
        <dbReference type="Proteomes" id="UP001552299"/>
    </source>
</evidence>
<dbReference type="EMBL" id="JANQDX010000016">
    <property type="protein sequence ID" value="KAL0909211.1"/>
    <property type="molecule type" value="Genomic_DNA"/>
</dbReference>
<feature type="compositionally biased region" description="Basic and acidic residues" evidence="1">
    <location>
        <begin position="128"/>
        <end position="137"/>
    </location>
</feature>
<accession>A0ABD0U9Q9</accession>
<evidence type="ECO:0000313" key="2">
    <source>
        <dbReference type="EMBL" id="KAL0909211.1"/>
    </source>
</evidence>
<gene>
    <name evidence="2" type="ORF">M5K25_020058</name>
</gene>
<evidence type="ECO:0000256" key="1">
    <source>
        <dbReference type="SAM" id="MobiDB-lite"/>
    </source>
</evidence>
<feature type="compositionally biased region" description="Basic and acidic residues" evidence="1">
    <location>
        <begin position="145"/>
        <end position="159"/>
    </location>
</feature>